<dbReference type="PANTHER" id="PTHR12399:SF0">
    <property type="entry name" value="EUKARYOTIC TRANSLATION INITIATION FACTOR 3 SUBUNIT D"/>
    <property type="match status" value="1"/>
</dbReference>
<keyword evidence="1" id="KW-0963">Cytoplasm</keyword>
<keyword evidence="3" id="KW-0694">RNA-binding</keyword>
<dbReference type="GO" id="GO:0005852">
    <property type="term" value="C:eukaryotic translation initiation factor 3 complex"/>
    <property type="evidence" value="ECO:0007669"/>
    <property type="project" value="InterPro"/>
</dbReference>
<keyword evidence="2" id="KW-0396">Initiation factor</keyword>
<accession>A0A448XSQ3</accession>
<dbReference type="Pfam" id="PF05091">
    <property type="entry name" value="eIF-3_zeta"/>
    <property type="match status" value="1"/>
</dbReference>
<dbReference type="GO" id="GO:0003743">
    <property type="term" value="F:translation initiation factor activity"/>
    <property type="evidence" value="ECO:0007669"/>
    <property type="project" value="UniProtKB-KW"/>
</dbReference>
<evidence type="ECO:0000313" key="6">
    <source>
        <dbReference type="Proteomes" id="UP000784294"/>
    </source>
</evidence>
<evidence type="ECO:0000256" key="4">
    <source>
        <dbReference type="ARBA" id="ARBA00022917"/>
    </source>
</evidence>
<comment type="caution">
    <text evidence="5">The sequence shown here is derived from an EMBL/GenBank/DDBJ whole genome shotgun (WGS) entry which is preliminary data.</text>
</comment>
<name>A0A448XSQ3_9PLAT</name>
<dbReference type="InterPro" id="IPR007783">
    <property type="entry name" value="eIF3d"/>
</dbReference>
<dbReference type="OrthoDB" id="16538at2759"/>
<dbReference type="EMBL" id="CAAALY010288939">
    <property type="protein sequence ID" value="VEL44064.1"/>
    <property type="molecule type" value="Genomic_DNA"/>
</dbReference>
<keyword evidence="6" id="KW-1185">Reference proteome</keyword>
<dbReference type="PANTHER" id="PTHR12399">
    <property type="entry name" value="EUKARYOTIC TRANSLATION INITIATION FACTOR 3 SUBUNIT 7"/>
    <property type="match status" value="1"/>
</dbReference>
<sequence length="75" mass="8471">MGMQQFKPTEFATQISLNMDNALGILRCVIDFFMKQEDGKYLLLKDPNKVGVLKSKITYHDAPSKANGQQSLHLN</sequence>
<dbReference type="Proteomes" id="UP000784294">
    <property type="component" value="Unassembled WGS sequence"/>
</dbReference>
<evidence type="ECO:0000256" key="3">
    <source>
        <dbReference type="ARBA" id="ARBA00022884"/>
    </source>
</evidence>
<organism evidence="5 6">
    <name type="scientific">Protopolystoma xenopodis</name>
    <dbReference type="NCBI Taxonomy" id="117903"/>
    <lineage>
        <taxon>Eukaryota</taxon>
        <taxon>Metazoa</taxon>
        <taxon>Spiralia</taxon>
        <taxon>Lophotrochozoa</taxon>
        <taxon>Platyhelminthes</taxon>
        <taxon>Monogenea</taxon>
        <taxon>Polyopisthocotylea</taxon>
        <taxon>Polystomatidea</taxon>
        <taxon>Polystomatidae</taxon>
        <taxon>Protopolystoma</taxon>
    </lineage>
</organism>
<evidence type="ECO:0000313" key="5">
    <source>
        <dbReference type="EMBL" id="VEL44064.1"/>
    </source>
</evidence>
<reference evidence="5" key="1">
    <citation type="submission" date="2018-11" db="EMBL/GenBank/DDBJ databases">
        <authorList>
            <consortium name="Pathogen Informatics"/>
        </authorList>
    </citation>
    <scope>NUCLEOTIDE SEQUENCE</scope>
</reference>
<evidence type="ECO:0000256" key="2">
    <source>
        <dbReference type="ARBA" id="ARBA00022540"/>
    </source>
</evidence>
<keyword evidence="4" id="KW-0648">Protein biosynthesis</keyword>
<protein>
    <submittedName>
        <fullName evidence="5">Uncharacterized protein</fullName>
    </submittedName>
</protein>
<evidence type="ECO:0000256" key="1">
    <source>
        <dbReference type="ARBA" id="ARBA00022490"/>
    </source>
</evidence>
<dbReference type="AlphaFoldDB" id="A0A448XSQ3"/>
<dbReference type="GO" id="GO:0003723">
    <property type="term" value="F:RNA binding"/>
    <property type="evidence" value="ECO:0007669"/>
    <property type="project" value="UniProtKB-KW"/>
</dbReference>
<proteinExistence type="predicted"/>
<gene>
    <name evidence="5" type="ORF">PXEA_LOCUS37504</name>
</gene>